<evidence type="ECO:0000313" key="17">
    <source>
        <dbReference type="RefSeq" id="XP_022289823.1"/>
    </source>
</evidence>
<evidence type="ECO:0000256" key="9">
    <source>
        <dbReference type="ARBA" id="ARBA00024680"/>
    </source>
</evidence>
<dbReference type="PANTHER" id="PTHR12960">
    <property type="entry name" value="GLE-1-RELATED"/>
    <property type="match status" value="1"/>
</dbReference>
<dbReference type="KEGG" id="cvn:111101588"/>
<evidence type="ECO:0000259" key="15">
    <source>
        <dbReference type="PROSITE" id="PS50119"/>
    </source>
</evidence>
<evidence type="ECO:0000256" key="6">
    <source>
        <dbReference type="ARBA" id="ARBA00023010"/>
    </source>
</evidence>
<dbReference type="InterPro" id="IPR000315">
    <property type="entry name" value="Znf_B-box"/>
</dbReference>
<keyword evidence="3" id="KW-0813">Transport</keyword>
<feature type="domain" description="B box-type" evidence="15">
    <location>
        <begin position="299"/>
        <end position="344"/>
    </location>
</feature>
<dbReference type="GeneID" id="111101588"/>
<feature type="region of interest" description="Disordered" evidence="14">
    <location>
        <begin position="50"/>
        <end position="76"/>
    </location>
</feature>
<keyword evidence="5" id="KW-0653">Protein transport</keyword>
<organism evidence="16 17">
    <name type="scientific">Crassostrea virginica</name>
    <name type="common">Eastern oyster</name>
    <dbReference type="NCBI Taxonomy" id="6565"/>
    <lineage>
        <taxon>Eukaryota</taxon>
        <taxon>Metazoa</taxon>
        <taxon>Spiralia</taxon>
        <taxon>Lophotrochozoa</taxon>
        <taxon>Mollusca</taxon>
        <taxon>Bivalvia</taxon>
        <taxon>Autobranchia</taxon>
        <taxon>Pteriomorphia</taxon>
        <taxon>Ostreida</taxon>
        <taxon>Ostreoidea</taxon>
        <taxon>Ostreidae</taxon>
        <taxon>Crassostrea</taxon>
    </lineage>
</organism>
<name>A0A8B8AH17_CRAVI</name>
<comment type="subcellular location">
    <subcellularLocation>
        <location evidence="1">Nucleus</location>
        <location evidence="1">Nuclear pore complex</location>
    </subcellularLocation>
</comment>
<evidence type="ECO:0000256" key="10">
    <source>
        <dbReference type="ARBA" id="ARBA00026227"/>
    </source>
</evidence>
<evidence type="ECO:0000256" key="12">
    <source>
        <dbReference type="ARBA" id="ARBA00030897"/>
    </source>
</evidence>
<evidence type="ECO:0000313" key="18">
    <source>
        <dbReference type="RefSeq" id="XP_022289824.1"/>
    </source>
</evidence>
<evidence type="ECO:0000256" key="4">
    <source>
        <dbReference type="ARBA" id="ARBA00022816"/>
    </source>
</evidence>
<dbReference type="GO" id="GO:0005543">
    <property type="term" value="F:phospholipid binding"/>
    <property type="evidence" value="ECO:0007669"/>
    <property type="project" value="TreeGrafter"/>
</dbReference>
<keyword evidence="7" id="KW-0906">Nuclear pore complex</keyword>
<comment type="similarity">
    <text evidence="2">Belongs to the GLE1 family.</text>
</comment>
<dbReference type="PROSITE" id="PS50119">
    <property type="entry name" value="ZF_BBOX"/>
    <property type="match status" value="1"/>
</dbReference>
<evidence type="ECO:0000256" key="14">
    <source>
        <dbReference type="SAM" id="MobiDB-lite"/>
    </source>
</evidence>
<dbReference type="GO" id="GO:0015031">
    <property type="term" value="P:protein transport"/>
    <property type="evidence" value="ECO:0007669"/>
    <property type="project" value="UniProtKB-KW"/>
</dbReference>
<feature type="compositionally biased region" description="Basic and acidic residues" evidence="14">
    <location>
        <begin position="108"/>
        <end position="121"/>
    </location>
</feature>
<dbReference type="GO" id="GO:0031369">
    <property type="term" value="F:translation initiation factor binding"/>
    <property type="evidence" value="ECO:0007669"/>
    <property type="project" value="TreeGrafter"/>
</dbReference>
<dbReference type="PANTHER" id="PTHR12960:SF0">
    <property type="entry name" value="MRNA EXPORT FACTOR GLE1"/>
    <property type="match status" value="1"/>
</dbReference>
<dbReference type="InterPro" id="IPR012476">
    <property type="entry name" value="GLE1"/>
</dbReference>
<evidence type="ECO:0000256" key="13">
    <source>
        <dbReference type="PROSITE-ProRule" id="PRU00024"/>
    </source>
</evidence>
<dbReference type="RefSeq" id="XP_022289823.1">
    <property type="nucleotide sequence ID" value="XM_022434115.1"/>
</dbReference>
<dbReference type="GO" id="GO:0044614">
    <property type="term" value="C:nuclear pore cytoplasmic filaments"/>
    <property type="evidence" value="ECO:0007669"/>
    <property type="project" value="TreeGrafter"/>
</dbReference>
<gene>
    <name evidence="17 18" type="primary">LOC111101588</name>
</gene>
<dbReference type="OrthoDB" id="420884at2759"/>
<dbReference type="GO" id="GO:0008270">
    <property type="term" value="F:zinc ion binding"/>
    <property type="evidence" value="ECO:0007669"/>
    <property type="project" value="UniProtKB-KW"/>
</dbReference>
<dbReference type="GO" id="GO:0005737">
    <property type="term" value="C:cytoplasm"/>
    <property type="evidence" value="ECO:0007669"/>
    <property type="project" value="TreeGrafter"/>
</dbReference>
<feature type="region of interest" description="Disordered" evidence="14">
    <location>
        <begin position="88"/>
        <end position="124"/>
    </location>
</feature>
<comment type="function">
    <text evidence="9">Required for the export of mRNAs containing poly(A) tails from the nucleus into the cytoplasm. May be involved in the terminal step of the mRNA transport through the nuclear pore complex (NPC).</text>
</comment>
<dbReference type="GO" id="GO:0016973">
    <property type="term" value="P:poly(A)+ mRNA export from nucleus"/>
    <property type="evidence" value="ECO:0007669"/>
    <property type="project" value="InterPro"/>
</dbReference>
<evidence type="ECO:0000256" key="2">
    <source>
        <dbReference type="ARBA" id="ARBA00011056"/>
    </source>
</evidence>
<keyword evidence="16" id="KW-1185">Reference proteome</keyword>
<protein>
    <recommendedName>
        <fullName evidence="10">mRNA export factor GLE1</fullName>
    </recommendedName>
    <alternativeName>
        <fullName evidence="12">GLE1 RNA export mediator</fullName>
    </alternativeName>
    <alternativeName>
        <fullName evidence="11">Nucleoporin GLE1</fullName>
    </alternativeName>
</protein>
<dbReference type="Pfam" id="PF07817">
    <property type="entry name" value="GLE1"/>
    <property type="match status" value="1"/>
</dbReference>
<keyword evidence="13" id="KW-0862">Zinc</keyword>
<keyword evidence="13" id="KW-0479">Metal-binding</keyword>
<feature type="region of interest" description="Disordered" evidence="14">
    <location>
        <begin position="154"/>
        <end position="186"/>
    </location>
</feature>
<accession>A0A8B8AH17</accession>
<dbReference type="GO" id="GO:0000822">
    <property type="term" value="F:inositol hexakisphosphate binding"/>
    <property type="evidence" value="ECO:0007669"/>
    <property type="project" value="TreeGrafter"/>
</dbReference>
<dbReference type="Proteomes" id="UP000694844">
    <property type="component" value="Chromosome 6"/>
</dbReference>
<evidence type="ECO:0000256" key="7">
    <source>
        <dbReference type="ARBA" id="ARBA00023132"/>
    </source>
</evidence>
<dbReference type="Gene3D" id="1.25.40.510">
    <property type="entry name" value="GLE1-like"/>
    <property type="match status" value="1"/>
</dbReference>
<evidence type="ECO:0000313" key="16">
    <source>
        <dbReference type="Proteomes" id="UP000694844"/>
    </source>
</evidence>
<dbReference type="RefSeq" id="XP_022289824.1">
    <property type="nucleotide sequence ID" value="XM_022434116.1"/>
</dbReference>
<evidence type="ECO:0000256" key="5">
    <source>
        <dbReference type="ARBA" id="ARBA00022927"/>
    </source>
</evidence>
<keyword evidence="13" id="KW-0863">Zinc-finger</keyword>
<dbReference type="InterPro" id="IPR038506">
    <property type="entry name" value="GLE1-like_sf"/>
</dbReference>
<evidence type="ECO:0000256" key="11">
    <source>
        <dbReference type="ARBA" id="ARBA00029983"/>
    </source>
</evidence>
<sequence length="1121" mass="129017">MMEDEKLSEEGVDEEVQNVHKLSKIPYQDSRSLTNVSEADDEGMLKVVVHDSPKNTSSRATVLTEKEDDQWTSKENHELEGCVLPIAPADDQTSKENIDQELACQQKQTKEENQGLQEDKGQGLSLQIPAVDDNQGRIENNKYHGQSSIYIEEDKGWKRNKDQDDDKENDSLHGHLEKGNGELDKDCSSTQVFGTNEQKSYSLQKSSIEDTRRHLEVKFDAFSLRKLFGEDDQTTEEEIQKGVSFFKEEYQNTPKKNFFMGRKITAFPTKTHKSNISPIGSASFRDLKRSPQVGSQHLMKKYVCNVCKKWSLYWNVCRDCNIFLCDGCIKRNHSPVLHHEVTRYMGFSEFGCPDHIEICHYFCLDCTRPCCEACKITKCRHHYLTKDLRKREDKYVGDNSMQMRDREKPTSLIKKNMAFNWPRTSSGGSSDHCRYCFTTHERYNLCEDCLDFFCDSCLVNYHPPGHSVCKRIPFSVFACREHKAVYRYFCNHCKELRCEDCILMEGQCSDHADMIEKSLKHMAHDKTKFEEMIDSFSTKSSQTIGMIISELDQIEEEFSMRAILSRDVLRQEMASIRSLITEKESRLFEDFEKEYQRCMDRIQDCKERYGNLLEENGQIISRSLQGIRKNNLHAFYFSAQKTWSRLDKHKKALDSLSCPDDVLHSQILVPFSLTEEKRKLEQSLQIQNFDCPSLECHRHTVYYKDYSKPLRVDEMVTISNSTSSTFSLSVEIKSSVKDTLWKSDDCACQQYIANVFGRVILKPNRRYLLKFTLQSKEDRIVPETVKSCHVLLITGIGFSERKINCDARFGAYMEYIKLQQKLGKTEAVINVISSSQHLKSLKFDLMKAASIPFNAFSAVSGAHMRNNLERLLVLLSGQQVEINNKRVSVSKHPTALNFCKYLIAKMIVKNGEEQVSSNFESAFPLAAVAVGLLVEHSDIKDLLLGHFHSLCPYTVPYQTPRLDQQSTEDYYKSLGYKQDSDGNLETQEKFLRRMSGIMRLFASLMVSLPPQRLSAHPFGIENAWLWLSRVVNIRTHPDITATMVIDLLEVTGHALHREYRKQFLKMLLVLFHEYVPKLKLAASSGGGEAVYRLEALIKTGIEHQGHIPPPEGLLSQNVWFS</sequence>
<keyword evidence="4" id="KW-0509">mRNA transport</keyword>
<proteinExistence type="inferred from homology"/>
<reference evidence="17 18" key="1">
    <citation type="submission" date="2025-04" db="UniProtKB">
        <authorList>
            <consortium name="RefSeq"/>
        </authorList>
    </citation>
    <scope>IDENTIFICATION</scope>
    <source>
        <tissue evidence="17 18">Whole sample</tissue>
    </source>
</reference>
<evidence type="ECO:0000256" key="1">
    <source>
        <dbReference type="ARBA" id="ARBA00004567"/>
    </source>
</evidence>
<dbReference type="AlphaFoldDB" id="A0A8B8AH17"/>
<keyword evidence="8" id="KW-0539">Nucleus</keyword>
<evidence type="ECO:0000256" key="8">
    <source>
        <dbReference type="ARBA" id="ARBA00023242"/>
    </source>
</evidence>
<evidence type="ECO:0000256" key="3">
    <source>
        <dbReference type="ARBA" id="ARBA00022448"/>
    </source>
</evidence>
<keyword evidence="6" id="KW-0811">Translocation</keyword>